<feature type="binding site" evidence="11">
    <location>
        <position position="279"/>
    </location>
    <ligand>
        <name>L-histidine</name>
        <dbReference type="ChEBI" id="CHEBI:57595"/>
    </ligand>
</feature>
<evidence type="ECO:0000256" key="3">
    <source>
        <dbReference type="ARBA" id="ARBA00022490"/>
    </source>
</evidence>
<dbReference type="InterPro" id="IPR006195">
    <property type="entry name" value="aa-tRNA-synth_II"/>
</dbReference>
<keyword evidence="8 10" id="KW-0030">Aminoacyl-tRNA synthetase</keyword>
<evidence type="ECO:0000259" key="12">
    <source>
        <dbReference type="PROSITE" id="PS50862"/>
    </source>
</evidence>
<dbReference type="CDD" id="cd00859">
    <property type="entry name" value="HisRS_anticodon"/>
    <property type="match status" value="1"/>
</dbReference>
<keyword evidence="3 10" id="KW-0963">Cytoplasm</keyword>
<dbReference type="EC" id="6.1.1.21" evidence="10"/>
<comment type="similarity">
    <text evidence="1 10">Belongs to the class-II aminoacyl-tRNA synthetase family.</text>
</comment>
<dbReference type="Pfam" id="PF03129">
    <property type="entry name" value="HGTP_anticodon"/>
    <property type="match status" value="1"/>
</dbReference>
<dbReference type="GO" id="GO:0005737">
    <property type="term" value="C:cytoplasm"/>
    <property type="evidence" value="ECO:0007669"/>
    <property type="project" value="UniProtKB-SubCell"/>
</dbReference>
<feature type="binding site" evidence="11">
    <location>
        <begin position="283"/>
        <end position="284"/>
    </location>
    <ligand>
        <name>L-histidine</name>
        <dbReference type="ChEBI" id="CHEBI:57595"/>
    </ligand>
</feature>
<dbReference type="Gene3D" id="3.40.50.800">
    <property type="entry name" value="Anticodon-binding domain"/>
    <property type="match status" value="1"/>
</dbReference>
<keyword evidence="4 10" id="KW-0436">Ligase</keyword>
<feature type="binding site" evidence="11">
    <location>
        <begin position="88"/>
        <end position="90"/>
    </location>
    <ligand>
        <name>L-histidine</name>
        <dbReference type="ChEBI" id="CHEBI:57595"/>
    </ligand>
</feature>
<dbReference type="PIRSF" id="PIRSF001549">
    <property type="entry name" value="His-tRNA_synth"/>
    <property type="match status" value="1"/>
</dbReference>
<comment type="catalytic activity">
    <reaction evidence="9 10">
        <text>tRNA(His) + L-histidine + ATP = L-histidyl-tRNA(His) + AMP + diphosphate + H(+)</text>
        <dbReference type="Rhea" id="RHEA:17313"/>
        <dbReference type="Rhea" id="RHEA-COMP:9665"/>
        <dbReference type="Rhea" id="RHEA-COMP:9689"/>
        <dbReference type="ChEBI" id="CHEBI:15378"/>
        <dbReference type="ChEBI" id="CHEBI:30616"/>
        <dbReference type="ChEBI" id="CHEBI:33019"/>
        <dbReference type="ChEBI" id="CHEBI:57595"/>
        <dbReference type="ChEBI" id="CHEBI:78442"/>
        <dbReference type="ChEBI" id="CHEBI:78527"/>
        <dbReference type="ChEBI" id="CHEBI:456215"/>
        <dbReference type="EC" id="6.1.1.21"/>
    </reaction>
</comment>
<dbReference type="KEGG" id="sroi:IAG44_35440"/>
<dbReference type="InterPro" id="IPR004516">
    <property type="entry name" value="HisRS/HisZ"/>
</dbReference>
<feature type="domain" description="Aminoacyl-transfer RNA synthetases class-II family profile" evidence="12">
    <location>
        <begin position="12"/>
        <end position="334"/>
    </location>
</feature>
<dbReference type="PANTHER" id="PTHR11476">
    <property type="entry name" value="HISTIDYL-TRNA SYNTHETASE"/>
    <property type="match status" value="1"/>
</dbReference>
<evidence type="ECO:0000256" key="6">
    <source>
        <dbReference type="ARBA" id="ARBA00022840"/>
    </source>
</evidence>
<dbReference type="HAMAP" id="MF_00127">
    <property type="entry name" value="His_tRNA_synth"/>
    <property type="match status" value="1"/>
</dbReference>
<comment type="subcellular location">
    <subcellularLocation>
        <location evidence="10">Cytoplasm</location>
    </subcellularLocation>
</comment>
<proteinExistence type="inferred from homology"/>
<dbReference type="Gene3D" id="3.30.930.10">
    <property type="entry name" value="Bira Bifunctional Protein, Domain 2"/>
    <property type="match status" value="1"/>
</dbReference>
<evidence type="ECO:0000256" key="8">
    <source>
        <dbReference type="ARBA" id="ARBA00023146"/>
    </source>
</evidence>
<dbReference type="InterPro" id="IPR015807">
    <property type="entry name" value="His-tRNA-ligase"/>
</dbReference>
<dbReference type="GO" id="GO:0006427">
    <property type="term" value="P:histidyl-tRNA aminoacylation"/>
    <property type="evidence" value="ECO:0007669"/>
    <property type="project" value="UniProtKB-UniRule"/>
</dbReference>
<dbReference type="InterPro" id="IPR045864">
    <property type="entry name" value="aa-tRNA-synth_II/BPL/LPL"/>
</dbReference>
<evidence type="ECO:0000256" key="4">
    <source>
        <dbReference type="ARBA" id="ARBA00022598"/>
    </source>
</evidence>
<feature type="binding site" evidence="11">
    <location>
        <position position="132"/>
    </location>
    <ligand>
        <name>L-histidine</name>
        <dbReference type="ChEBI" id="CHEBI:57595"/>
    </ligand>
</feature>
<dbReference type="CDD" id="cd00773">
    <property type="entry name" value="HisRS-like_core"/>
    <property type="match status" value="1"/>
</dbReference>
<dbReference type="NCBIfam" id="TIGR00442">
    <property type="entry name" value="hisS"/>
    <property type="match status" value="1"/>
</dbReference>
<dbReference type="InterPro" id="IPR041715">
    <property type="entry name" value="HisRS-like_core"/>
</dbReference>
<organism evidence="13 14">
    <name type="scientific">Streptomyces roseirectus</name>
    <dbReference type="NCBI Taxonomy" id="2768066"/>
    <lineage>
        <taxon>Bacteria</taxon>
        <taxon>Bacillati</taxon>
        <taxon>Actinomycetota</taxon>
        <taxon>Actinomycetes</taxon>
        <taxon>Kitasatosporales</taxon>
        <taxon>Streptomycetaceae</taxon>
        <taxon>Streptomyces</taxon>
    </lineage>
</organism>
<dbReference type="GO" id="GO:0004821">
    <property type="term" value="F:histidine-tRNA ligase activity"/>
    <property type="evidence" value="ECO:0007669"/>
    <property type="project" value="UniProtKB-UniRule"/>
</dbReference>
<evidence type="ECO:0000256" key="1">
    <source>
        <dbReference type="ARBA" id="ARBA00008226"/>
    </source>
</evidence>
<keyword evidence="7 10" id="KW-0648">Protein biosynthesis</keyword>
<feature type="binding site" evidence="11">
    <location>
        <position position="118"/>
    </location>
    <ligand>
        <name>L-histidine</name>
        <dbReference type="ChEBI" id="CHEBI:57595"/>
    </ligand>
</feature>
<dbReference type="SUPFAM" id="SSF52954">
    <property type="entry name" value="Class II aaRS ABD-related"/>
    <property type="match status" value="1"/>
</dbReference>
<evidence type="ECO:0000256" key="7">
    <source>
        <dbReference type="ARBA" id="ARBA00022917"/>
    </source>
</evidence>
<dbReference type="PROSITE" id="PS50862">
    <property type="entry name" value="AA_TRNA_LIGASE_II"/>
    <property type="match status" value="1"/>
</dbReference>
<evidence type="ECO:0000256" key="2">
    <source>
        <dbReference type="ARBA" id="ARBA00011738"/>
    </source>
</evidence>
<evidence type="ECO:0000256" key="10">
    <source>
        <dbReference type="HAMAP-Rule" id="MF_00127"/>
    </source>
</evidence>
<dbReference type="EMBL" id="CP060828">
    <property type="protein sequence ID" value="QNP74230.1"/>
    <property type="molecule type" value="Genomic_DNA"/>
</dbReference>
<evidence type="ECO:0000256" key="9">
    <source>
        <dbReference type="ARBA" id="ARBA00047639"/>
    </source>
</evidence>
<sequence length="442" mass="47542">MASLKQFDPASGTRDFLAAEYERRERAFATIRDVFSRYGFQPLQTPAFERLDVLTGKYGDEGDKLVFKILRRGEHEASGEADLALRYDLTVPLTRAVAAYGSQLPSPYKRYAIAPVWRADRPGKGRFREFVQCDLDIVGSSSPLSDAEVVLALYDALTSLGVPEFRFMVNSRHVLLGLLDAYDVPADLGPGVLITLDKLDKLAPEAVVAELVTGRGLPREAAKGLVDDLTAPDADARIRAELKSSATGQEGLAEVDRLLELTGDVIPAERIGFSPNLVRGLDYYTGIIFEVAAPGMPGSIASGGRYDGLIARLGGKDAPACGGSLGIERILPLLADTDADDYAQTDVAVTVMGEDLAADSFRLAAEIRRAGVRTGVYLGASGKFAKQMKWASDQGARFCVIYGNTERDAGVVTLRDMVSGEQTEVPLTEAAAELARRCAPTD</sequence>
<accession>A0A7H0IN64</accession>
<dbReference type="RefSeq" id="WP_187751155.1">
    <property type="nucleotide sequence ID" value="NZ_CP060828.1"/>
</dbReference>
<evidence type="ECO:0000256" key="11">
    <source>
        <dbReference type="PIRSR" id="PIRSR001549-1"/>
    </source>
</evidence>
<dbReference type="InterPro" id="IPR036621">
    <property type="entry name" value="Anticodon-bd_dom_sf"/>
</dbReference>
<dbReference type="AlphaFoldDB" id="A0A7H0IN64"/>
<keyword evidence="5 10" id="KW-0547">Nucleotide-binding</keyword>
<dbReference type="PANTHER" id="PTHR11476:SF7">
    <property type="entry name" value="HISTIDINE--TRNA LIGASE"/>
    <property type="match status" value="1"/>
</dbReference>
<name>A0A7H0IN64_9ACTN</name>
<protein>
    <recommendedName>
        <fullName evidence="10">Histidine--tRNA ligase</fullName>
        <ecNumber evidence="10">6.1.1.21</ecNumber>
    </recommendedName>
    <alternativeName>
        <fullName evidence="10">Histidyl-tRNA synthetase</fullName>
        <shortName evidence="10">HisRS</shortName>
    </alternativeName>
</protein>
<evidence type="ECO:0000256" key="5">
    <source>
        <dbReference type="ARBA" id="ARBA00022741"/>
    </source>
</evidence>
<dbReference type="SUPFAM" id="SSF55681">
    <property type="entry name" value="Class II aaRS and biotin synthetases"/>
    <property type="match status" value="1"/>
</dbReference>
<dbReference type="Pfam" id="PF13393">
    <property type="entry name" value="tRNA-synt_His"/>
    <property type="match status" value="1"/>
</dbReference>
<keyword evidence="14" id="KW-1185">Reference proteome</keyword>
<dbReference type="InterPro" id="IPR033656">
    <property type="entry name" value="HisRS_anticodon"/>
</dbReference>
<evidence type="ECO:0000313" key="14">
    <source>
        <dbReference type="Proteomes" id="UP000516052"/>
    </source>
</evidence>
<dbReference type="Proteomes" id="UP000516052">
    <property type="component" value="Chromosome"/>
</dbReference>
<keyword evidence="6 10" id="KW-0067">ATP-binding</keyword>
<feature type="binding site" evidence="11">
    <location>
        <position position="136"/>
    </location>
    <ligand>
        <name>L-histidine</name>
        <dbReference type="ChEBI" id="CHEBI:57595"/>
    </ligand>
</feature>
<dbReference type="InterPro" id="IPR004154">
    <property type="entry name" value="Anticodon-bd"/>
</dbReference>
<dbReference type="GO" id="GO:0005524">
    <property type="term" value="F:ATP binding"/>
    <property type="evidence" value="ECO:0007669"/>
    <property type="project" value="UniProtKB-UniRule"/>
</dbReference>
<comment type="subunit">
    <text evidence="2 10">Homodimer.</text>
</comment>
<evidence type="ECO:0000313" key="13">
    <source>
        <dbReference type="EMBL" id="QNP74230.1"/>
    </source>
</evidence>
<gene>
    <name evidence="10 13" type="primary">hisS</name>
    <name evidence="13" type="ORF">IAG44_35440</name>
</gene>
<reference evidence="13 14" key="1">
    <citation type="submission" date="2020-08" db="EMBL/GenBank/DDBJ databases">
        <title>A novel species.</title>
        <authorList>
            <person name="Gao J."/>
        </authorList>
    </citation>
    <scope>NUCLEOTIDE SEQUENCE [LARGE SCALE GENOMIC DNA]</scope>
    <source>
        <strain evidence="13 14">CRXT-G-22</strain>
    </source>
</reference>